<dbReference type="Pfam" id="PF12937">
    <property type="entry name" value="F-box-like"/>
    <property type="match status" value="1"/>
</dbReference>
<dbReference type="SUPFAM" id="SSF50978">
    <property type="entry name" value="WD40 repeat-like"/>
    <property type="match status" value="1"/>
</dbReference>
<evidence type="ECO:0000259" key="4">
    <source>
        <dbReference type="PROSITE" id="PS50181"/>
    </source>
</evidence>
<dbReference type="InterPro" id="IPR001810">
    <property type="entry name" value="F-box_dom"/>
</dbReference>
<evidence type="ECO:0000256" key="3">
    <source>
        <dbReference type="PROSITE-ProRule" id="PRU00221"/>
    </source>
</evidence>
<evidence type="ECO:0000313" key="6">
    <source>
        <dbReference type="Proteomes" id="UP000663879"/>
    </source>
</evidence>
<keyword evidence="2" id="KW-0677">Repeat</keyword>
<dbReference type="AlphaFoldDB" id="A0A813ZG87"/>
<dbReference type="InterPro" id="IPR036322">
    <property type="entry name" value="WD40_repeat_dom_sf"/>
</dbReference>
<gene>
    <name evidence="5" type="ORF">OXX778_LOCUS11270</name>
</gene>
<evidence type="ECO:0000256" key="1">
    <source>
        <dbReference type="ARBA" id="ARBA00022574"/>
    </source>
</evidence>
<evidence type="ECO:0000256" key="2">
    <source>
        <dbReference type="ARBA" id="ARBA00022737"/>
    </source>
</evidence>
<comment type="caution">
    <text evidence="5">The sequence shown here is derived from an EMBL/GenBank/DDBJ whole genome shotgun (WGS) entry which is preliminary data.</text>
</comment>
<dbReference type="SMART" id="SM00320">
    <property type="entry name" value="WD40"/>
    <property type="match status" value="2"/>
</dbReference>
<dbReference type="InterPro" id="IPR001680">
    <property type="entry name" value="WD40_rpt"/>
</dbReference>
<sequence length="555" mass="66547">MKDKIDKMEETIETAFFDFLKKNSDYRKKFFKKLIRISNPEDIIFFSNELDTFKKDFLTILPNEILEIIFEYLDWRTLLECCLVSKNWNEKISKNLNKLWYNLCIESLPLNTNENMMYLSYLDYKEIFIQISRATSKLEGGKTFRSLSFSPVDIEAIAIYQNIVATASHVVKFWKIVNENSNKEKLDYYKLLQLQSRAQNFKFNEYFLVASTYFLTIDLYSLESDEFICQYMGHTCTITSFDFNNHLNLIVSGSADNTVKFWPIRSQEQSIQKIIHKAIRTEFDLIWPIKITIIKYNQDNEYLTIVLCSNSVCFVNLIKKIEDFLNKDDPDENCSFNFINKLQISDIFKSYIDVNLTFSENKLDFYDEENFMLSNKSWFDWNYQKGILNMFLITDDNIKQKKKMFIRQYIIKKNEMTQMLDIEYYESKYQIRLNTYFSLLYKKFLDESNVRLFEVISFGFNFSILIGENNKLYIANHKSNSFNLIQNEFNLGKQNNKFFRIMSNNYQNQYVFNDISWLNGLEVDKNQEYSESKKLFLTAFYSSKRNELFVFEWNI</sequence>
<dbReference type="PROSITE" id="PS50082">
    <property type="entry name" value="WD_REPEATS_2"/>
    <property type="match status" value="1"/>
</dbReference>
<dbReference type="PROSITE" id="PS50181">
    <property type="entry name" value="FBOX"/>
    <property type="match status" value="1"/>
</dbReference>
<dbReference type="Pfam" id="PF00400">
    <property type="entry name" value="WD40"/>
    <property type="match status" value="1"/>
</dbReference>
<dbReference type="PANTHER" id="PTHR44436">
    <property type="entry name" value="F-BOX/WD REPEAT-CONTAINING PROTEIN 2"/>
    <property type="match status" value="1"/>
</dbReference>
<reference evidence="5" key="1">
    <citation type="submission" date="2021-02" db="EMBL/GenBank/DDBJ databases">
        <authorList>
            <person name="Nowell W R."/>
        </authorList>
    </citation>
    <scope>NUCLEOTIDE SEQUENCE</scope>
    <source>
        <strain evidence="5">Ploen Becks lab</strain>
    </source>
</reference>
<feature type="domain" description="F-box" evidence="4">
    <location>
        <begin position="55"/>
        <end position="103"/>
    </location>
</feature>
<dbReference type="PROSITE" id="PS50294">
    <property type="entry name" value="WD_REPEATS_REGION"/>
    <property type="match status" value="1"/>
</dbReference>
<dbReference type="InterPro" id="IPR036047">
    <property type="entry name" value="F-box-like_dom_sf"/>
</dbReference>
<keyword evidence="1 3" id="KW-0853">WD repeat</keyword>
<dbReference type="CDD" id="cd22131">
    <property type="entry name" value="F-box_FBXW2"/>
    <property type="match status" value="1"/>
</dbReference>
<protein>
    <recommendedName>
        <fullName evidence="4">F-box domain-containing protein</fullName>
    </recommendedName>
</protein>
<accession>A0A813ZG87</accession>
<dbReference type="Gene3D" id="2.130.10.10">
    <property type="entry name" value="YVTN repeat-like/Quinoprotein amine dehydrogenase"/>
    <property type="match status" value="1"/>
</dbReference>
<dbReference type="PANTHER" id="PTHR44436:SF1">
    <property type="entry name" value="F-BOX_WD REPEAT-CONTAINING PROTEIN 2"/>
    <property type="match status" value="1"/>
</dbReference>
<dbReference type="SUPFAM" id="SSF81383">
    <property type="entry name" value="F-box domain"/>
    <property type="match status" value="1"/>
</dbReference>
<dbReference type="InterPro" id="IPR042627">
    <property type="entry name" value="FBXW2"/>
</dbReference>
<dbReference type="EMBL" id="CAJNOC010001886">
    <property type="protein sequence ID" value="CAF0898366.1"/>
    <property type="molecule type" value="Genomic_DNA"/>
</dbReference>
<dbReference type="SMART" id="SM00256">
    <property type="entry name" value="FBOX"/>
    <property type="match status" value="1"/>
</dbReference>
<organism evidence="5 6">
    <name type="scientific">Brachionus calyciflorus</name>
    <dbReference type="NCBI Taxonomy" id="104777"/>
    <lineage>
        <taxon>Eukaryota</taxon>
        <taxon>Metazoa</taxon>
        <taxon>Spiralia</taxon>
        <taxon>Gnathifera</taxon>
        <taxon>Rotifera</taxon>
        <taxon>Eurotatoria</taxon>
        <taxon>Monogononta</taxon>
        <taxon>Pseudotrocha</taxon>
        <taxon>Ploima</taxon>
        <taxon>Brachionidae</taxon>
        <taxon>Brachionus</taxon>
    </lineage>
</organism>
<dbReference type="InterPro" id="IPR015943">
    <property type="entry name" value="WD40/YVTN_repeat-like_dom_sf"/>
</dbReference>
<feature type="repeat" description="WD" evidence="3">
    <location>
        <begin position="231"/>
        <end position="272"/>
    </location>
</feature>
<dbReference type="Proteomes" id="UP000663879">
    <property type="component" value="Unassembled WGS sequence"/>
</dbReference>
<keyword evidence="6" id="KW-1185">Reference proteome</keyword>
<name>A0A813ZG87_9BILA</name>
<evidence type="ECO:0000313" key="5">
    <source>
        <dbReference type="EMBL" id="CAF0898366.1"/>
    </source>
</evidence>
<dbReference type="Gene3D" id="1.20.1280.50">
    <property type="match status" value="1"/>
</dbReference>
<dbReference type="OrthoDB" id="538223at2759"/>
<proteinExistence type="predicted"/>